<dbReference type="NCBIfam" id="NF045594">
    <property type="entry name" value="flavodox_BilS"/>
    <property type="match status" value="1"/>
</dbReference>
<feature type="domain" description="Flavodoxin-like" evidence="1">
    <location>
        <begin position="5"/>
        <end position="163"/>
    </location>
</feature>
<accession>A0A939BFJ2</accession>
<evidence type="ECO:0000259" key="1">
    <source>
        <dbReference type="Pfam" id="PF12641"/>
    </source>
</evidence>
<dbReference type="InterPro" id="IPR029039">
    <property type="entry name" value="Flavoprotein-like_sf"/>
</dbReference>
<dbReference type="GO" id="GO:0016651">
    <property type="term" value="F:oxidoreductase activity, acting on NAD(P)H"/>
    <property type="evidence" value="ECO:0007669"/>
    <property type="project" value="UniProtKB-ARBA"/>
</dbReference>
<dbReference type="GO" id="GO:0010181">
    <property type="term" value="F:FMN binding"/>
    <property type="evidence" value="ECO:0007669"/>
    <property type="project" value="InterPro"/>
</dbReference>
<dbReference type="Proteomes" id="UP000705508">
    <property type="component" value="Unassembled WGS sequence"/>
</dbReference>
<comment type="caution">
    <text evidence="2">The sequence shown here is derived from an EMBL/GenBank/DDBJ whole genome shotgun (WGS) entry which is preliminary data.</text>
</comment>
<dbReference type="GO" id="GO:0009055">
    <property type="term" value="F:electron transfer activity"/>
    <property type="evidence" value="ECO:0007669"/>
    <property type="project" value="InterPro"/>
</dbReference>
<dbReference type="Pfam" id="PF12641">
    <property type="entry name" value="Flavodoxin_3"/>
    <property type="match status" value="1"/>
</dbReference>
<reference evidence="2" key="1">
    <citation type="submission" date="2020-08" db="EMBL/GenBank/DDBJ databases">
        <authorList>
            <person name="Cejkova D."/>
            <person name="Kubasova T."/>
            <person name="Jahodarova E."/>
            <person name="Rychlik I."/>
        </authorList>
    </citation>
    <scope>NUCLEOTIDE SEQUENCE</scope>
    <source>
        <strain evidence="2">An582</strain>
    </source>
</reference>
<dbReference type="EMBL" id="JACJKS010000001">
    <property type="protein sequence ID" value="MBM6947140.1"/>
    <property type="molecule type" value="Genomic_DNA"/>
</dbReference>
<organism evidence="2 3">
    <name type="scientific">Mordavella massiliensis</name>
    <dbReference type="NCBI Taxonomy" id="1871024"/>
    <lineage>
        <taxon>Bacteria</taxon>
        <taxon>Bacillati</taxon>
        <taxon>Bacillota</taxon>
        <taxon>Clostridia</taxon>
        <taxon>Eubacteriales</taxon>
        <taxon>Clostridiaceae</taxon>
        <taxon>Mordavella</taxon>
    </lineage>
</organism>
<dbReference type="InterPro" id="IPR008254">
    <property type="entry name" value="Flavodoxin/NO_synth"/>
</dbReference>
<evidence type="ECO:0000313" key="3">
    <source>
        <dbReference type="Proteomes" id="UP000705508"/>
    </source>
</evidence>
<protein>
    <submittedName>
        <fullName evidence="2">Flavodoxin</fullName>
    </submittedName>
</protein>
<gene>
    <name evidence="2" type="ORF">H6A20_00485</name>
</gene>
<reference evidence="2" key="2">
    <citation type="journal article" date="2021" name="Sci. Rep.">
        <title>The distribution of antibiotic resistance genes in chicken gut microbiota commensals.</title>
        <authorList>
            <person name="Juricova H."/>
            <person name="Matiasovicova J."/>
            <person name="Kubasova T."/>
            <person name="Cejkova D."/>
            <person name="Rychlik I."/>
        </authorList>
    </citation>
    <scope>NUCLEOTIDE SEQUENCE</scope>
    <source>
        <strain evidence="2">An582</strain>
    </source>
</reference>
<evidence type="ECO:0000313" key="2">
    <source>
        <dbReference type="EMBL" id="MBM6947140.1"/>
    </source>
</evidence>
<proteinExistence type="predicted"/>
<dbReference type="SUPFAM" id="SSF52218">
    <property type="entry name" value="Flavoproteins"/>
    <property type="match status" value="1"/>
</dbReference>
<dbReference type="PROSITE" id="PS00201">
    <property type="entry name" value="FLAVODOXIN"/>
    <property type="match status" value="1"/>
</dbReference>
<dbReference type="InterPro" id="IPR054633">
    <property type="entry name" value="BilS"/>
</dbReference>
<sequence>MLDYLVLYNSQSGNTKGVAAAIFSALPEGSRDLVDINGGNPIPKAATYFIGFCVHRGSCCIEVSDFISSLEGCSIALFGTCGMGSSPEYYKLIEKNVSAWINSSCRYLGCCLCQGKMPMQVRQKYENMRTAENTAQVDGFIRNFDHAMTHPDREDLKRAQEFALSCVSRAREQV</sequence>
<name>A0A939BFJ2_9CLOT</name>
<dbReference type="InterPro" id="IPR001226">
    <property type="entry name" value="Flavodoxin_CS"/>
</dbReference>
<dbReference type="Gene3D" id="3.40.50.360">
    <property type="match status" value="1"/>
</dbReference>
<dbReference type="AlphaFoldDB" id="A0A939BFJ2"/>
<dbReference type="RefSeq" id="WP_204905197.1">
    <property type="nucleotide sequence ID" value="NZ_JACJKS010000001.1"/>
</dbReference>